<dbReference type="STRING" id="106634.TVD_06400"/>
<dbReference type="RefSeq" id="WP_047251127.1">
    <property type="nucleotide sequence ID" value="NZ_CP011367.1"/>
</dbReference>
<keyword evidence="4" id="KW-1185">Reference proteome</keyword>
<dbReference type="EMBL" id="CP011367">
    <property type="protein sequence ID" value="AKJ95012.1"/>
    <property type="molecule type" value="Genomic_DNA"/>
</dbReference>
<gene>
    <name evidence="3" type="ORF">TVD_06400</name>
</gene>
<feature type="region of interest" description="Disordered" evidence="1">
    <location>
        <begin position="1"/>
        <end position="33"/>
    </location>
</feature>
<feature type="region of interest" description="Disordered" evidence="1">
    <location>
        <begin position="403"/>
        <end position="426"/>
    </location>
</feature>
<feature type="region of interest" description="Disordered" evidence="1">
    <location>
        <begin position="248"/>
        <end position="270"/>
    </location>
</feature>
<evidence type="ECO:0000313" key="4">
    <source>
        <dbReference type="Proteomes" id="UP000064201"/>
    </source>
</evidence>
<sequence>MVDLGGPRIPGWTPPGNVASGAGTGTRQSLQTGTRIEVRVLDVLADRGVRLRLEPSPGRSGASTATRPSPPATVVTAQLTGALPTALLNRPGSGASGTAMLAEVTRTEPRLEVRLLPLTMDRAAPRPASSGSAPNPAQQWLGQELRLQLPGARPLGPALHGLLNQSSGTGAPATSAMPGAQAAPALHRILELLPTPGQLAQPETLRQHIQQSGLWMEAMLGHAGRGQGPMHPFAADLKAQLLRAADQVRQAADARPAAQAPPATASAAPPAPAAALSGLLEGLLKRVTSLQLQSLQSFASDEPGNSRWLFELPLRSEQGIHGVYGEIQREGGSDDEAGAPWSIVLTLDIGDLGPTRIALASRNGGVSVHFTAPEADTVTRLRSEMAYLRDRLGERDLTVTGLSVRQGEVDTDPRPTNSHRMLDEQA</sequence>
<dbReference type="Pfam" id="PF02120">
    <property type="entry name" value="Flg_hook"/>
    <property type="match status" value="1"/>
</dbReference>
<dbReference type="OrthoDB" id="7055780at2"/>
<dbReference type="AlphaFoldDB" id="A0A0G3G675"/>
<dbReference type="KEGG" id="tvr:TVD_06400"/>
<dbReference type="InterPro" id="IPR038610">
    <property type="entry name" value="FliK-like_C_sf"/>
</dbReference>
<organism evidence="3 4">
    <name type="scientific">Thioalkalivibrio versutus</name>
    <dbReference type="NCBI Taxonomy" id="106634"/>
    <lineage>
        <taxon>Bacteria</taxon>
        <taxon>Pseudomonadati</taxon>
        <taxon>Pseudomonadota</taxon>
        <taxon>Gammaproteobacteria</taxon>
        <taxon>Chromatiales</taxon>
        <taxon>Ectothiorhodospiraceae</taxon>
        <taxon>Thioalkalivibrio</taxon>
    </lineage>
</organism>
<dbReference type="Gene3D" id="3.30.750.140">
    <property type="match status" value="1"/>
</dbReference>
<evidence type="ECO:0000259" key="2">
    <source>
        <dbReference type="Pfam" id="PF02120"/>
    </source>
</evidence>
<feature type="region of interest" description="Disordered" evidence="1">
    <location>
        <begin position="52"/>
        <end position="72"/>
    </location>
</feature>
<evidence type="ECO:0000256" key="1">
    <source>
        <dbReference type="SAM" id="MobiDB-lite"/>
    </source>
</evidence>
<proteinExistence type="predicted"/>
<reference evidence="3 4" key="1">
    <citation type="submission" date="2015-04" db="EMBL/GenBank/DDBJ databases">
        <title>Complete Sequence for the Genome of the Thioalkalivibrio versutus D301.</title>
        <authorList>
            <person name="Mu T."/>
            <person name="Zhou J."/>
            <person name="Xu X."/>
        </authorList>
    </citation>
    <scope>NUCLEOTIDE SEQUENCE [LARGE SCALE GENOMIC DNA]</scope>
    <source>
        <strain evidence="3 4">D301</strain>
    </source>
</reference>
<name>A0A0G3G675_9GAMM</name>
<protein>
    <recommendedName>
        <fullName evidence="2">Flagellar hook-length control protein-like C-terminal domain-containing protein</fullName>
    </recommendedName>
</protein>
<feature type="domain" description="Flagellar hook-length control protein-like C-terminal" evidence="2">
    <location>
        <begin position="334"/>
        <end position="408"/>
    </location>
</feature>
<dbReference type="InterPro" id="IPR021136">
    <property type="entry name" value="Flagellar_hook_control-like_C"/>
</dbReference>
<dbReference type="PATRIC" id="fig|106634.4.peg.1308"/>
<accession>A0A0G3G675</accession>
<evidence type="ECO:0000313" key="3">
    <source>
        <dbReference type="EMBL" id="AKJ95012.1"/>
    </source>
</evidence>
<dbReference type="Proteomes" id="UP000064201">
    <property type="component" value="Chromosome"/>
</dbReference>